<evidence type="ECO:0000256" key="1">
    <source>
        <dbReference type="SAM" id="Phobius"/>
    </source>
</evidence>
<accession>A0AAJ6QMB1</accession>
<reference evidence="3" key="1">
    <citation type="submission" date="2025-08" db="UniProtKB">
        <authorList>
            <consortium name="RefSeq"/>
        </authorList>
    </citation>
    <scope>IDENTIFICATION</scope>
</reference>
<name>A0AAJ6QMB1_9ACAR</name>
<dbReference type="KEGG" id="goe:100909046"/>
<gene>
    <name evidence="3" type="primary">LOC100909046</name>
</gene>
<keyword evidence="1" id="KW-0472">Membrane</keyword>
<organism evidence="2 3">
    <name type="scientific">Galendromus occidentalis</name>
    <name type="common">western predatory mite</name>
    <dbReference type="NCBI Taxonomy" id="34638"/>
    <lineage>
        <taxon>Eukaryota</taxon>
        <taxon>Metazoa</taxon>
        <taxon>Ecdysozoa</taxon>
        <taxon>Arthropoda</taxon>
        <taxon>Chelicerata</taxon>
        <taxon>Arachnida</taxon>
        <taxon>Acari</taxon>
        <taxon>Parasitiformes</taxon>
        <taxon>Mesostigmata</taxon>
        <taxon>Gamasina</taxon>
        <taxon>Phytoseioidea</taxon>
        <taxon>Phytoseiidae</taxon>
        <taxon>Typhlodrominae</taxon>
        <taxon>Galendromus</taxon>
    </lineage>
</organism>
<feature type="transmembrane region" description="Helical" evidence="1">
    <location>
        <begin position="31"/>
        <end position="58"/>
    </location>
</feature>
<evidence type="ECO:0000313" key="2">
    <source>
        <dbReference type="Proteomes" id="UP000694867"/>
    </source>
</evidence>
<dbReference type="Proteomes" id="UP000694867">
    <property type="component" value="Unplaced"/>
</dbReference>
<evidence type="ECO:0000313" key="3">
    <source>
        <dbReference type="RefSeq" id="XP_003737412.1"/>
    </source>
</evidence>
<keyword evidence="1" id="KW-1133">Transmembrane helix</keyword>
<dbReference type="AlphaFoldDB" id="A0AAJ6QMB1"/>
<protein>
    <submittedName>
        <fullName evidence="3">Uncharacterized protein LOC100909046</fullName>
    </submittedName>
</protein>
<sequence>MSPEEIFDLECQCRYCKDQRIFERINKGFKFVGGLLVTTFLCEVAILAAPAALGLAGYGAREVRAVSWATRARSWIGNIWAGRALTTVTSTAARRTLSPAAASGIRAVFHTIYLGGAAAGSLVNTDKDGDPAVPDTEEAWDNLINEAISRGLICGECMKRCDSMLRGLCESVCKCGLLLAPGMSGYIEEWSSGLPELVL</sequence>
<proteinExistence type="predicted"/>
<dbReference type="GeneID" id="100909046"/>
<keyword evidence="1" id="KW-0812">Transmembrane</keyword>
<dbReference type="RefSeq" id="XP_003737412.1">
    <property type="nucleotide sequence ID" value="XM_003737364.2"/>
</dbReference>
<keyword evidence="2" id="KW-1185">Reference proteome</keyword>